<organism evidence="1 2">
    <name type="scientific">Triticum urartu</name>
    <name type="common">Red wild einkorn</name>
    <name type="synonym">Crithodium urartu</name>
    <dbReference type="NCBI Taxonomy" id="4572"/>
    <lineage>
        <taxon>Eukaryota</taxon>
        <taxon>Viridiplantae</taxon>
        <taxon>Streptophyta</taxon>
        <taxon>Embryophyta</taxon>
        <taxon>Tracheophyta</taxon>
        <taxon>Spermatophyta</taxon>
        <taxon>Magnoliopsida</taxon>
        <taxon>Liliopsida</taxon>
        <taxon>Poales</taxon>
        <taxon>Poaceae</taxon>
        <taxon>BOP clade</taxon>
        <taxon>Pooideae</taxon>
        <taxon>Triticodae</taxon>
        <taxon>Triticeae</taxon>
        <taxon>Triticinae</taxon>
        <taxon>Triticum</taxon>
    </lineage>
</organism>
<sequence length="124" mass="14492">MTIVYPVDYITGCICINQRISSGRTSCIFRDVLFFFILHVKAWTFLLRNDRINPAVTFGVLFGWTNLKMLASLHRHHISRSKGKDYRENKATAFLSQAIRQPEEMPTNTFLYFLCYRGKITTTF</sequence>
<proteinExistence type="predicted"/>
<evidence type="ECO:0000313" key="2">
    <source>
        <dbReference type="Proteomes" id="UP000015106"/>
    </source>
</evidence>
<keyword evidence="2" id="KW-1185">Reference proteome</keyword>
<evidence type="ECO:0000313" key="1">
    <source>
        <dbReference type="EnsemblPlants" id="TuG1812G0700000270.01.T01"/>
    </source>
</evidence>
<protein>
    <submittedName>
        <fullName evidence="1">Uncharacterized protein</fullName>
    </submittedName>
</protein>
<accession>A0A8R7UWL5</accession>
<dbReference type="Proteomes" id="UP000015106">
    <property type="component" value="Chromosome 7"/>
</dbReference>
<reference evidence="2" key="1">
    <citation type="journal article" date="2013" name="Nature">
        <title>Draft genome of the wheat A-genome progenitor Triticum urartu.</title>
        <authorList>
            <person name="Ling H.Q."/>
            <person name="Zhao S."/>
            <person name="Liu D."/>
            <person name="Wang J."/>
            <person name="Sun H."/>
            <person name="Zhang C."/>
            <person name="Fan H."/>
            <person name="Li D."/>
            <person name="Dong L."/>
            <person name="Tao Y."/>
            <person name="Gao C."/>
            <person name="Wu H."/>
            <person name="Li Y."/>
            <person name="Cui Y."/>
            <person name="Guo X."/>
            <person name="Zheng S."/>
            <person name="Wang B."/>
            <person name="Yu K."/>
            <person name="Liang Q."/>
            <person name="Yang W."/>
            <person name="Lou X."/>
            <person name="Chen J."/>
            <person name="Feng M."/>
            <person name="Jian J."/>
            <person name="Zhang X."/>
            <person name="Luo G."/>
            <person name="Jiang Y."/>
            <person name="Liu J."/>
            <person name="Wang Z."/>
            <person name="Sha Y."/>
            <person name="Zhang B."/>
            <person name="Wu H."/>
            <person name="Tang D."/>
            <person name="Shen Q."/>
            <person name="Xue P."/>
            <person name="Zou S."/>
            <person name="Wang X."/>
            <person name="Liu X."/>
            <person name="Wang F."/>
            <person name="Yang Y."/>
            <person name="An X."/>
            <person name="Dong Z."/>
            <person name="Zhang K."/>
            <person name="Zhang X."/>
            <person name="Luo M.C."/>
            <person name="Dvorak J."/>
            <person name="Tong Y."/>
            <person name="Wang J."/>
            <person name="Yang H."/>
            <person name="Li Z."/>
            <person name="Wang D."/>
            <person name="Zhang A."/>
            <person name="Wang J."/>
        </authorList>
    </citation>
    <scope>NUCLEOTIDE SEQUENCE</scope>
    <source>
        <strain evidence="2">cv. G1812</strain>
    </source>
</reference>
<reference evidence="1" key="3">
    <citation type="submission" date="2022-06" db="UniProtKB">
        <authorList>
            <consortium name="EnsemblPlants"/>
        </authorList>
    </citation>
    <scope>IDENTIFICATION</scope>
</reference>
<dbReference type="Gramene" id="TuG1812G0700000270.01.T01">
    <property type="protein sequence ID" value="TuG1812G0700000270.01.T01"/>
    <property type="gene ID" value="TuG1812G0700000270.01"/>
</dbReference>
<dbReference type="EnsemblPlants" id="TuG1812G0700000270.01.T01">
    <property type="protein sequence ID" value="TuG1812G0700000270.01.T01"/>
    <property type="gene ID" value="TuG1812G0700000270.01"/>
</dbReference>
<dbReference type="AlphaFoldDB" id="A0A8R7UWL5"/>
<name>A0A8R7UWL5_TRIUA</name>
<reference evidence="1" key="2">
    <citation type="submission" date="2018-03" db="EMBL/GenBank/DDBJ databases">
        <title>The Triticum urartu genome reveals the dynamic nature of wheat genome evolution.</title>
        <authorList>
            <person name="Ling H."/>
            <person name="Ma B."/>
            <person name="Shi X."/>
            <person name="Liu H."/>
            <person name="Dong L."/>
            <person name="Sun H."/>
            <person name="Cao Y."/>
            <person name="Gao Q."/>
            <person name="Zheng S."/>
            <person name="Li Y."/>
            <person name="Yu Y."/>
            <person name="Du H."/>
            <person name="Qi M."/>
            <person name="Li Y."/>
            <person name="Yu H."/>
            <person name="Cui Y."/>
            <person name="Wang N."/>
            <person name="Chen C."/>
            <person name="Wu H."/>
            <person name="Zhao Y."/>
            <person name="Zhang J."/>
            <person name="Li Y."/>
            <person name="Zhou W."/>
            <person name="Zhang B."/>
            <person name="Hu W."/>
            <person name="Eijk M."/>
            <person name="Tang J."/>
            <person name="Witsenboer H."/>
            <person name="Zhao S."/>
            <person name="Li Z."/>
            <person name="Zhang A."/>
            <person name="Wang D."/>
            <person name="Liang C."/>
        </authorList>
    </citation>
    <scope>NUCLEOTIDE SEQUENCE [LARGE SCALE GENOMIC DNA]</scope>
    <source>
        <strain evidence="1">cv. G1812</strain>
    </source>
</reference>